<dbReference type="Gene3D" id="3.30.1330.60">
    <property type="entry name" value="OmpA-like domain"/>
    <property type="match status" value="1"/>
</dbReference>
<evidence type="ECO:0000313" key="9">
    <source>
        <dbReference type="Proteomes" id="UP000029452"/>
    </source>
</evidence>
<feature type="signal peptide" evidence="6">
    <location>
        <begin position="1"/>
        <end position="30"/>
    </location>
</feature>
<reference evidence="8 9" key="1">
    <citation type="submission" date="2014-06" db="EMBL/GenBank/DDBJ databases">
        <title>Draft genome sequence of iron oxidizing acidophile Leptospirillum ferriphilum DSM14647.</title>
        <authorList>
            <person name="Cardenas J.P."/>
            <person name="Lazcano M."/>
            <person name="Ossandon F.J."/>
            <person name="Corbett M."/>
            <person name="Holmes D.S."/>
            <person name="Watkin E."/>
        </authorList>
    </citation>
    <scope>NUCLEOTIDE SEQUENCE [LARGE SCALE GENOMIC DNA]</scope>
    <source>
        <strain evidence="8 9">DSM 14647</strain>
    </source>
</reference>
<proteinExistence type="predicted"/>
<dbReference type="PROSITE" id="PS51123">
    <property type="entry name" value="OMPA_2"/>
    <property type="match status" value="1"/>
</dbReference>
<dbReference type="Pfam" id="PF00691">
    <property type="entry name" value="OmpA"/>
    <property type="match status" value="1"/>
</dbReference>
<feature type="domain" description="OmpA-like" evidence="7">
    <location>
        <begin position="96"/>
        <end position="217"/>
    </location>
</feature>
<name>A0A094X8N8_9BACT</name>
<evidence type="ECO:0000259" key="7">
    <source>
        <dbReference type="PROSITE" id="PS51123"/>
    </source>
</evidence>
<evidence type="ECO:0000256" key="1">
    <source>
        <dbReference type="ARBA" id="ARBA00004442"/>
    </source>
</evidence>
<dbReference type="PROSITE" id="PS51257">
    <property type="entry name" value="PROKAR_LIPOPROTEIN"/>
    <property type="match status" value="1"/>
</dbReference>
<dbReference type="Proteomes" id="UP000029452">
    <property type="component" value="Unassembled WGS sequence"/>
</dbReference>
<accession>A0A094X8N8</accession>
<gene>
    <name evidence="8" type="ORF">LptCag_2343</name>
</gene>
<protein>
    <submittedName>
        <fullName evidence="8">Outer membrane protein OmpA/MotB</fullName>
    </submittedName>
</protein>
<feature type="chain" id="PRO_5001911954" evidence="6">
    <location>
        <begin position="31"/>
        <end position="288"/>
    </location>
</feature>
<dbReference type="SUPFAM" id="SSF103088">
    <property type="entry name" value="OmpA-like"/>
    <property type="match status" value="1"/>
</dbReference>
<keyword evidence="2 4" id="KW-0472">Membrane</keyword>
<dbReference type="PANTHER" id="PTHR30329">
    <property type="entry name" value="STATOR ELEMENT OF FLAGELLAR MOTOR COMPLEX"/>
    <property type="match status" value="1"/>
</dbReference>
<dbReference type="GO" id="GO:0009279">
    <property type="term" value="C:cell outer membrane"/>
    <property type="evidence" value="ECO:0007669"/>
    <property type="project" value="UniProtKB-SubCell"/>
</dbReference>
<evidence type="ECO:0000256" key="3">
    <source>
        <dbReference type="ARBA" id="ARBA00023237"/>
    </source>
</evidence>
<dbReference type="PRINTS" id="PR01021">
    <property type="entry name" value="OMPADOMAIN"/>
</dbReference>
<feature type="region of interest" description="Disordered" evidence="5">
    <location>
        <begin position="57"/>
        <end position="95"/>
    </location>
</feature>
<dbReference type="CDD" id="cd07185">
    <property type="entry name" value="OmpA_C-like"/>
    <property type="match status" value="1"/>
</dbReference>
<organism evidence="8 9">
    <name type="scientific">Leptospirillum ferriphilum</name>
    <dbReference type="NCBI Taxonomy" id="178606"/>
    <lineage>
        <taxon>Bacteria</taxon>
        <taxon>Pseudomonadati</taxon>
        <taxon>Nitrospirota</taxon>
        <taxon>Nitrospiria</taxon>
        <taxon>Nitrospirales</taxon>
        <taxon>Nitrospiraceae</taxon>
        <taxon>Leptospirillum</taxon>
    </lineage>
</organism>
<dbReference type="PATRIC" id="fig|178606.4.peg.122"/>
<evidence type="ECO:0000256" key="5">
    <source>
        <dbReference type="SAM" id="MobiDB-lite"/>
    </source>
</evidence>
<dbReference type="PANTHER" id="PTHR30329:SF21">
    <property type="entry name" value="LIPOPROTEIN YIAD-RELATED"/>
    <property type="match status" value="1"/>
</dbReference>
<keyword evidence="3" id="KW-0998">Cell outer membrane</keyword>
<feature type="region of interest" description="Disordered" evidence="5">
    <location>
        <begin position="224"/>
        <end position="260"/>
    </location>
</feature>
<feature type="compositionally biased region" description="Basic and acidic residues" evidence="5">
    <location>
        <begin position="230"/>
        <end position="247"/>
    </location>
</feature>
<evidence type="ECO:0000256" key="6">
    <source>
        <dbReference type="SAM" id="SignalP"/>
    </source>
</evidence>
<dbReference type="EMBL" id="JPGK01000001">
    <property type="protein sequence ID" value="KGA94909.1"/>
    <property type="molecule type" value="Genomic_DNA"/>
</dbReference>
<feature type="compositionally biased region" description="Polar residues" evidence="5">
    <location>
        <begin position="57"/>
        <end position="75"/>
    </location>
</feature>
<comment type="subcellular location">
    <subcellularLocation>
        <location evidence="1">Cell outer membrane</location>
    </subcellularLocation>
</comment>
<evidence type="ECO:0000256" key="2">
    <source>
        <dbReference type="ARBA" id="ARBA00023136"/>
    </source>
</evidence>
<dbReference type="InterPro" id="IPR006664">
    <property type="entry name" value="OMP_bac"/>
</dbReference>
<keyword evidence="6" id="KW-0732">Signal</keyword>
<dbReference type="InterPro" id="IPR006665">
    <property type="entry name" value="OmpA-like"/>
</dbReference>
<dbReference type="AlphaFoldDB" id="A0A094X8N8"/>
<sequence length="288" mass="31935">MPIANLRHLFSRRTLLPALFCLTISGCAHQNGQKSLAPGPDDSNRLPGIIVSGHSRSFHPQQKVESSPQIYSSPPKTAPVQVAKTTRPVPRPTRSAPAKKLLLQKDIYFSFNSKKISYANLSVLHAYSRLLRKNPRLALRLYGHTDPVGGSKFNHKLGLERALAARRVLLATGVPAKRIFVFSEGKKLSQGFPECKKPNPVCYARDRAVRIKVVKMKILSGISKTHKPKKGSDKHGARKNDTPHNKGPENQLDLGNHCFVGHSGEGGQRGKVQFFFQQYPSELDLEDI</sequence>
<dbReference type="InterPro" id="IPR036737">
    <property type="entry name" value="OmpA-like_sf"/>
</dbReference>
<evidence type="ECO:0000313" key="8">
    <source>
        <dbReference type="EMBL" id="KGA94909.1"/>
    </source>
</evidence>
<comment type="caution">
    <text evidence="8">The sequence shown here is derived from an EMBL/GenBank/DDBJ whole genome shotgun (WGS) entry which is preliminary data.</text>
</comment>
<evidence type="ECO:0000256" key="4">
    <source>
        <dbReference type="PROSITE-ProRule" id="PRU00473"/>
    </source>
</evidence>
<dbReference type="InterPro" id="IPR050330">
    <property type="entry name" value="Bact_OuterMem_StrucFunc"/>
</dbReference>